<evidence type="ECO:0000256" key="10">
    <source>
        <dbReference type="ARBA" id="ARBA00038854"/>
    </source>
</evidence>
<dbReference type="InterPro" id="IPR002495">
    <property type="entry name" value="Glyco_trans_8"/>
</dbReference>
<keyword evidence="13" id="KW-1185">Reference proteome</keyword>
<evidence type="ECO:0000256" key="1">
    <source>
        <dbReference type="ARBA" id="ARBA00004606"/>
    </source>
</evidence>
<organism evidence="12 13">
    <name type="scientific">Succinivibrio dextrinosolvens</name>
    <dbReference type="NCBI Taxonomy" id="83771"/>
    <lineage>
        <taxon>Bacteria</taxon>
        <taxon>Pseudomonadati</taxon>
        <taxon>Pseudomonadota</taxon>
        <taxon>Gammaproteobacteria</taxon>
        <taxon>Aeromonadales</taxon>
        <taxon>Succinivibrionaceae</taxon>
        <taxon>Succinivibrio</taxon>
    </lineage>
</organism>
<comment type="subcellular location">
    <subcellularLocation>
        <location evidence="1">Membrane</location>
        <topology evidence="1">Single-pass type II membrane protein</topology>
    </subcellularLocation>
</comment>
<dbReference type="GO" id="GO:0016020">
    <property type="term" value="C:membrane"/>
    <property type="evidence" value="ECO:0007669"/>
    <property type="project" value="UniProtKB-SubCell"/>
</dbReference>
<evidence type="ECO:0000256" key="11">
    <source>
        <dbReference type="ARBA" id="ARBA00049181"/>
    </source>
</evidence>
<reference evidence="12 13" key="1">
    <citation type="submission" date="2016-10" db="EMBL/GenBank/DDBJ databases">
        <authorList>
            <person name="Varghese N."/>
            <person name="Submissions S."/>
        </authorList>
    </citation>
    <scope>NUCLEOTIDE SEQUENCE [LARGE SCALE GENOMIC DNA]</scope>
    <source>
        <strain evidence="12 13">22B</strain>
    </source>
</reference>
<keyword evidence="4" id="KW-0812">Transmembrane</keyword>
<dbReference type="GO" id="GO:0016266">
    <property type="term" value="P:protein O-linked glycosylation via N-acetyl-galactosamine"/>
    <property type="evidence" value="ECO:0007669"/>
    <property type="project" value="TreeGrafter"/>
</dbReference>
<comment type="catalytic activity">
    <reaction evidence="11">
        <text>3-O-(beta-D-glucosyl)-L-seryl-[EGF-like domain protein] + UDP-alpha-D-xylose = 3-O-[alpha-D-xylosyl-(1-&gt;3)-beta-D-glucosyl]-L-seryl-[EGF-like domain protein] + UDP + H(+)</text>
        <dbReference type="Rhea" id="RHEA:56064"/>
        <dbReference type="Rhea" id="RHEA-COMP:14610"/>
        <dbReference type="Rhea" id="RHEA-COMP:14611"/>
        <dbReference type="ChEBI" id="CHEBI:15378"/>
        <dbReference type="ChEBI" id="CHEBI:57632"/>
        <dbReference type="ChEBI" id="CHEBI:58223"/>
        <dbReference type="ChEBI" id="CHEBI:140575"/>
        <dbReference type="ChEBI" id="CHEBI:140576"/>
        <dbReference type="EC" id="2.4.2.42"/>
    </reaction>
</comment>
<dbReference type="Pfam" id="PF01501">
    <property type="entry name" value="Glyco_transf_8"/>
    <property type="match status" value="1"/>
</dbReference>
<dbReference type="CDD" id="cd04194">
    <property type="entry name" value="GT8_A4GalT_like"/>
    <property type="match status" value="1"/>
</dbReference>
<dbReference type="AlphaFoldDB" id="A0A662ZDK0"/>
<comment type="function">
    <text evidence="9">Glycosyltransferase which elongates the O-linked glucose attached to EGF-like repeats in the extracellular domain of Notch proteins by catalyzing the addition of xylose.</text>
</comment>
<name>A0A662ZDK0_9GAMM</name>
<keyword evidence="6" id="KW-1133">Transmembrane helix</keyword>
<keyword evidence="8" id="KW-0325">Glycoprotein</keyword>
<dbReference type="PANTHER" id="PTHR46012:SF2">
    <property type="entry name" value="IP22168P"/>
    <property type="match status" value="1"/>
</dbReference>
<dbReference type="Proteomes" id="UP000243374">
    <property type="component" value="Unassembled WGS sequence"/>
</dbReference>
<keyword evidence="2" id="KW-0328">Glycosyltransferase</keyword>
<keyword evidence="3 12" id="KW-0808">Transferase</keyword>
<keyword evidence="5" id="KW-0735">Signal-anchor</keyword>
<accession>A0A662ZDK0</accession>
<evidence type="ECO:0000256" key="8">
    <source>
        <dbReference type="ARBA" id="ARBA00023180"/>
    </source>
</evidence>
<evidence type="ECO:0000256" key="7">
    <source>
        <dbReference type="ARBA" id="ARBA00023136"/>
    </source>
</evidence>
<keyword evidence="7" id="KW-0472">Membrane</keyword>
<evidence type="ECO:0000256" key="3">
    <source>
        <dbReference type="ARBA" id="ARBA00022679"/>
    </source>
</evidence>
<dbReference type="SUPFAM" id="SSF53448">
    <property type="entry name" value="Nucleotide-diphospho-sugar transferases"/>
    <property type="match status" value="1"/>
</dbReference>
<gene>
    <name evidence="12" type="ORF">SAMN04487865_11362</name>
</gene>
<dbReference type="InterPro" id="IPR051993">
    <property type="entry name" value="Glycosyltransferase_8"/>
</dbReference>
<evidence type="ECO:0000256" key="6">
    <source>
        <dbReference type="ARBA" id="ARBA00022989"/>
    </source>
</evidence>
<protein>
    <recommendedName>
        <fullName evidence="10">UDP-D-xylose:beta-D-glucoside alpha-1,3-D-xylosyltransferase</fullName>
        <ecNumber evidence="10">2.4.2.42</ecNumber>
    </recommendedName>
</protein>
<dbReference type="RefSeq" id="WP_074841982.1">
    <property type="nucleotide sequence ID" value="NZ_FOSF01000136.1"/>
</dbReference>
<dbReference type="EC" id="2.4.2.42" evidence="10"/>
<sequence length="328" mass="38711">MNILYTCDDNYVWQMGISLISLFENNKDSKIIIYLIHSNVTQSNQKKLIEIVNKYNKSIVFLSLDEINICPLLKENGRWPLVCYARLFFHHVIKDCDRLLYLDCDTLVLSNIEELFSDRYSKFAIYGAKDFIANFYKKLIGMPVEASNINGGVLLFNLKLYCELSPDSRIFSFITKYGNRISYADQDVINGTFWNEFGFLEAKYNVMSIMRCFNYSEIIKLKHPRGGYSEQEVNKAISYPCIIHFTGNYRYTRPWIHNSNHPYKDYFELYKKISPWSDMPMMKILSEKSEVTIAKTIRKLPEWLSCNLLGFFYCYVRPLKIWILSFVK</sequence>
<dbReference type="PANTHER" id="PTHR46012">
    <property type="entry name" value="IP22168P"/>
    <property type="match status" value="1"/>
</dbReference>
<evidence type="ECO:0000256" key="5">
    <source>
        <dbReference type="ARBA" id="ARBA00022968"/>
    </source>
</evidence>
<evidence type="ECO:0000256" key="9">
    <source>
        <dbReference type="ARBA" id="ARBA00037301"/>
    </source>
</evidence>
<dbReference type="OrthoDB" id="9807549at2"/>
<dbReference type="GO" id="GO:0140563">
    <property type="term" value="F:UDP-D-xylose:beta-D-glucoside alpha-1,3-D-xylosyltransferase activity"/>
    <property type="evidence" value="ECO:0007669"/>
    <property type="project" value="UniProtKB-EC"/>
</dbReference>
<evidence type="ECO:0000256" key="2">
    <source>
        <dbReference type="ARBA" id="ARBA00022676"/>
    </source>
</evidence>
<dbReference type="EMBL" id="FOSF01000136">
    <property type="protein sequence ID" value="SFK60376.1"/>
    <property type="molecule type" value="Genomic_DNA"/>
</dbReference>
<proteinExistence type="predicted"/>
<dbReference type="Gene3D" id="3.90.550.10">
    <property type="entry name" value="Spore Coat Polysaccharide Biosynthesis Protein SpsA, Chain A"/>
    <property type="match status" value="1"/>
</dbReference>
<evidence type="ECO:0000313" key="12">
    <source>
        <dbReference type="EMBL" id="SFK60376.1"/>
    </source>
</evidence>
<evidence type="ECO:0000256" key="4">
    <source>
        <dbReference type="ARBA" id="ARBA00022692"/>
    </source>
</evidence>
<dbReference type="InterPro" id="IPR029044">
    <property type="entry name" value="Nucleotide-diphossugar_trans"/>
</dbReference>
<evidence type="ECO:0000313" key="13">
    <source>
        <dbReference type="Proteomes" id="UP000243374"/>
    </source>
</evidence>